<keyword evidence="2" id="KW-1185">Reference proteome</keyword>
<name>A0A9P6ZWF0_9AGAM</name>
<evidence type="ECO:0000313" key="1">
    <source>
        <dbReference type="EMBL" id="KAG1777952.1"/>
    </source>
</evidence>
<dbReference type="OrthoDB" id="2680724at2759"/>
<sequence>MLRMCQASGSSPLENILQLSSAVVIILEHSYFIFDKQRYLQDQQKSDPSFYVALDQYTASPHATVVRESVGAAVQAFEEAVTTAAHAYEEAVRIAAHIHHGNLPAWMTKLPFKPLKRKAKEAFERSQEEKEFLCSQAKAELIKAVLQISLKHRLPRP</sequence>
<gene>
    <name evidence="1" type="ORF">EV702DRAFT_1278295</name>
</gene>
<evidence type="ECO:0000313" key="2">
    <source>
        <dbReference type="Proteomes" id="UP000714275"/>
    </source>
</evidence>
<accession>A0A9P6ZWF0</accession>
<reference evidence="1" key="1">
    <citation type="journal article" date="2020" name="New Phytol.">
        <title>Comparative genomics reveals dynamic genome evolution in host specialist ectomycorrhizal fungi.</title>
        <authorList>
            <person name="Lofgren L.A."/>
            <person name="Nguyen N.H."/>
            <person name="Vilgalys R."/>
            <person name="Ruytinx J."/>
            <person name="Liao H.L."/>
            <person name="Branco S."/>
            <person name="Kuo A."/>
            <person name="LaButti K."/>
            <person name="Lipzen A."/>
            <person name="Andreopoulos W."/>
            <person name="Pangilinan J."/>
            <person name="Riley R."/>
            <person name="Hundley H."/>
            <person name="Na H."/>
            <person name="Barry K."/>
            <person name="Grigoriev I.V."/>
            <person name="Stajich J.E."/>
            <person name="Kennedy P.G."/>
        </authorList>
    </citation>
    <scope>NUCLEOTIDE SEQUENCE</scope>
    <source>
        <strain evidence="1">DOB743</strain>
    </source>
</reference>
<comment type="caution">
    <text evidence="1">The sequence shown here is derived from an EMBL/GenBank/DDBJ whole genome shotgun (WGS) entry which is preliminary data.</text>
</comment>
<proteinExistence type="predicted"/>
<protein>
    <submittedName>
        <fullName evidence="1">Uncharacterized protein</fullName>
    </submittedName>
</protein>
<dbReference type="EMBL" id="JABBWD010000018">
    <property type="protein sequence ID" value="KAG1777952.1"/>
    <property type="molecule type" value="Genomic_DNA"/>
</dbReference>
<dbReference type="AlphaFoldDB" id="A0A9P6ZWF0"/>
<dbReference type="Proteomes" id="UP000714275">
    <property type="component" value="Unassembled WGS sequence"/>
</dbReference>
<organism evidence="1 2">
    <name type="scientific">Suillus placidus</name>
    <dbReference type="NCBI Taxonomy" id="48579"/>
    <lineage>
        <taxon>Eukaryota</taxon>
        <taxon>Fungi</taxon>
        <taxon>Dikarya</taxon>
        <taxon>Basidiomycota</taxon>
        <taxon>Agaricomycotina</taxon>
        <taxon>Agaricomycetes</taxon>
        <taxon>Agaricomycetidae</taxon>
        <taxon>Boletales</taxon>
        <taxon>Suillineae</taxon>
        <taxon>Suillaceae</taxon>
        <taxon>Suillus</taxon>
    </lineage>
</organism>